<dbReference type="SUPFAM" id="SSF51658">
    <property type="entry name" value="Xylose isomerase-like"/>
    <property type="match status" value="1"/>
</dbReference>
<dbReference type="EMBL" id="CP012040">
    <property type="protein sequence ID" value="AKP52770.1"/>
    <property type="molecule type" value="Genomic_DNA"/>
</dbReference>
<protein>
    <submittedName>
        <fullName evidence="2">Inosose dehydratase</fullName>
    </submittedName>
</protein>
<sequence length="283" mass="31531">MSQSKKNRRDFVKKSIFGAVGGVVLAGSNLKAETLPFAKPAELKLAFAGYTFVHFKLKEAIEMIQKVDVNYLCIKDFHLPMDSTDAEIAAFHKRLADANIKGYAVGPIYSKTQEAIDKAFDYAKRVGVDMIVGIPRIEDLSYLDSKVKEYNIRFAIHNHGPEDKLYPNATVIMSHIKDLDDRIGMCFDIGHNMRDGHDPVADIKKYKNRIFDLHLKNVSAAKAEGKTIELGRGVIDIPAVVKMLAKTNYTGHLAMEYEKDMKDPMAGIAESVGYYRGVVDALG</sequence>
<gene>
    <name evidence="2" type="ORF">CA2015_3381</name>
</gene>
<dbReference type="RefSeq" id="WP_048642953.1">
    <property type="nucleotide sequence ID" value="NZ_CAXBGM010000070.1"/>
</dbReference>
<dbReference type="Gene3D" id="3.20.20.150">
    <property type="entry name" value="Divalent-metal-dependent TIM barrel enzymes"/>
    <property type="match status" value="1"/>
</dbReference>
<dbReference type="STRING" id="320787.CA2015_3381"/>
<dbReference type="InterPro" id="IPR013022">
    <property type="entry name" value="Xyl_isomerase-like_TIM-brl"/>
</dbReference>
<evidence type="ECO:0000259" key="1">
    <source>
        <dbReference type="Pfam" id="PF01261"/>
    </source>
</evidence>
<dbReference type="OrthoDB" id="1117096at2"/>
<dbReference type="AlphaFoldDB" id="A0A0H4PI98"/>
<dbReference type="Pfam" id="PF01261">
    <property type="entry name" value="AP_endonuc_2"/>
    <property type="match status" value="1"/>
</dbReference>
<dbReference type="PROSITE" id="PS51318">
    <property type="entry name" value="TAT"/>
    <property type="match status" value="1"/>
</dbReference>
<name>A0A0H4PI98_9BACT</name>
<evidence type="ECO:0000313" key="2">
    <source>
        <dbReference type="EMBL" id="AKP52770.1"/>
    </source>
</evidence>
<accession>A0A0H4PI98</accession>
<feature type="domain" description="Xylose isomerase-like TIM barrel" evidence="1">
    <location>
        <begin position="81"/>
        <end position="276"/>
    </location>
</feature>
<dbReference type="Proteomes" id="UP000036520">
    <property type="component" value="Chromosome"/>
</dbReference>
<dbReference type="NCBIfam" id="TIGR01409">
    <property type="entry name" value="TAT_signal_seq"/>
    <property type="match status" value="1"/>
</dbReference>
<proteinExistence type="predicted"/>
<dbReference type="InterPro" id="IPR006311">
    <property type="entry name" value="TAT_signal"/>
</dbReference>
<reference evidence="2 3" key="1">
    <citation type="submission" date="2015-07" db="EMBL/GenBank/DDBJ databases">
        <authorList>
            <person name="Kim K.M."/>
        </authorList>
    </citation>
    <scope>NUCLEOTIDE SEQUENCE [LARGE SCALE GENOMIC DNA]</scope>
    <source>
        <strain evidence="2 3">KCTC 12363</strain>
    </source>
</reference>
<dbReference type="PANTHER" id="PTHR12110">
    <property type="entry name" value="HYDROXYPYRUVATE ISOMERASE"/>
    <property type="match status" value="1"/>
</dbReference>
<evidence type="ECO:0000313" key="3">
    <source>
        <dbReference type="Proteomes" id="UP000036520"/>
    </source>
</evidence>
<dbReference type="KEGG" id="camu:CA2015_3381"/>
<organism evidence="2 3">
    <name type="scientific">Cyclobacterium amurskyense</name>
    <dbReference type="NCBI Taxonomy" id="320787"/>
    <lineage>
        <taxon>Bacteria</taxon>
        <taxon>Pseudomonadati</taxon>
        <taxon>Bacteroidota</taxon>
        <taxon>Cytophagia</taxon>
        <taxon>Cytophagales</taxon>
        <taxon>Cyclobacteriaceae</taxon>
        <taxon>Cyclobacterium</taxon>
    </lineage>
</organism>
<dbReference type="InterPro" id="IPR036237">
    <property type="entry name" value="Xyl_isomerase-like_sf"/>
</dbReference>
<dbReference type="PATRIC" id="fig|320787.5.peg.3694"/>
<dbReference type="InterPro" id="IPR019546">
    <property type="entry name" value="TAT_signal_bac_arc"/>
</dbReference>
<dbReference type="InterPro" id="IPR050312">
    <property type="entry name" value="IolE/XylAMocC-like"/>
</dbReference>
<keyword evidence="3" id="KW-1185">Reference proteome</keyword>
<dbReference type="PANTHER" id="PTHR12110:SF41">
    <property type="entry name" value="INOSOSE DEHYDRATASE"/>
    <property type="match status" value="1"/>
</dbReference>